<feature type="chain" id="PRO_5038897506" evidence="1">
    <location>
        <begin position="30"/>
        <end position="153"/>
    </location>
</feature>
<evidence type="ECO:0000259" key="2">
    <source>
        <dbReference type="Pfam" id="PF01471"/>
    </source>
</evidence>
<sequence length="153" mass="16223">MLTSTRRAIRNAGTVVTVMAALLTAAATAAPGAAALPGDPYTCDTWSVSFAPSHSQNMRVSAKIPYSNGIYSEQCTLVKNDRGSGVTALQLSLKNCYRQAIAVDGSFGPATFTALKNAQRSLGLSVDGAYGYYTSRAMKFPYFTPTGAFYNCH</sequence>
<protein>
    <submittedName>
        <fullName evidence="3">Peptidoglycan-binding protein</fullName>
    </submittedName>
</protein>
<accession>A0A7K3S9U6</accession>
<comment type="caution">
    <text evidence="3">The sequence shown here is derived from an EMBL/GenBank/DDBJ whole genome shotgun (WGS) entry which is preliminary data.</text>
</comment>
<dbReference type="SUPFAM" id="SSF47090">
    <property type="entry name" value="PGBD-like"/>
    <property type="match status" value="1"/>
</dbReference>
<feature type="signal peptide" evidence="1">
    <location>
        <begin position="1"/>
        <end position="29"/>
    </location>
</feature>
<dbReference type="Gene3D" id="1.10.101.10">
    <property type="entry name" value="PGBD-like superfamily/PGBD"/>
    <property type="match status" value="1"/>
</dbReference>
<dbReference type="InterPro" id="IPR002477">
    <property type="entry name" value="Peptidoglycan-bd-like"/>
</dbReference>
<reference evidence="3 4" key="1">
    <citation type="submission" date="2020-01" db="EMBL/GenBank/DDBJ databases">
        <title>Insect and environment-associated Actinomycetes.</title>
        <authorList>
            <person name="Currrie C."/>
            <person name="Chevrette M."/>
            <person name="Carlson C."/>
            <person name="Stubbendieck R."/>
            <person name="Wendt-Pienkowski E."/>
        </authorList>
    </citation>
    <scope>NUCLEOTIDE SEQUENCE [LARGE SCALE GENOMIC DNA]</scope>
    <source>
        <strain evidence="3 4">SID7590</strain>
    </source>
</reference>
<dbReference type="Proteomes" id="UP000469670">
    <property type="component" value="Unassembled WGS sequence"/>
</dbReference>
<dbReference type="InterPro" id="IPR036365">
    <property type="entry name" value="PGBD-like_sf"/>
</dbReference>
<dbReference type="AlphaFoldDB" id="A0A7K3S9U6"/>
<evidence type="ECO:0000256" key="1">
    <source>
        <dbReference type="SAM" id="SignalP"/>
    </source>
</evidence>
<dbReference type="InterPro" id="IPR036366">
    <property type="entry name" value="PGBDSf"/>
</dbReference>
<evidence type="ECO:0000313" key="4">
    <source>
        <dbReference type="Proteomes" id="UP000469670"/>
    </source>
</evidence>
<organism evidence="3 4">
    <name type="scientific">Streptomyces parvus</name>
    <dbReference type="NCBI Taxonomy" id="66428"/>
    <lineage>
        <taxon>Bacteria</taxon>
        <taxon>Bacillati</taxon>
        <taxon>Actinomycetota</taxon>
        <taxon>Actinomycetes</taxon>
        <taxon>Kitasatosporales</taxon>
        <taxon>Streptomycetaceae</taxon>
        <taxon>Streptomyces</taxon>
    </lineage>
</organism>
<keyword evidence="1" id="KW-0732">Signal</keyword>
<name>A0A7K3S9U6_9ACTN</name>
<feature type="domain" description="Peptidoglycan binding-like" evidence="2">
    <location>
        <begin position="82"/>
        <end position="138"/>
    </location>
</feature>
<evidence type="ECO:0000313" key="3">
    <source>
        <dbReference type="EMBL" id="NEC24251.1"/>
    </source>
</evidence>
<dbReference type="RefSeq" id="WP_164208697.1">
    <property type="nucleotide sequence ID" value="NZ_JAAGMP010001751.1"/>
</dbReference>
<dbReference type="EMBL" id="JAAGMP010001751">
    <property type="protein sequence ID" value="NEC24251.1"/>
    <property type="molecule type" value="Genomic_DNA"/>
</dbReference>
<dbReference type="Pfam" id="PF01471">
    <property type="entry name" value="PG_binding_1"/>
    <property type="match status" value="1"/>
</dbReference>
<gene>
    <name evidence="3" type="ORF">G3I50_39275</name>
</gene>
<proteinExistence type="predicted"/>